<dbReference type="EMBL" id="JASCZI010030976">
    <property type="protein sequence ID" value="MED6125558.1"/>
    <property type="molecule type" value="Genomic_DNA"/>
</dbReference>
<name>A0ABU6RPG5_9FABA</name>
<sequence length="111" mass="12969">MGSEEGEVEVVEEERGYGVVCWEKIDEEEEENGEKCEEMKKNNGDFEKHNWDIIIGDGVDVLVSSMQFEERNEDTTPKQVTSRVQYPSTRREIERLFKKIQKVNPNLSRSN</sequence>
<evidence type="ECO:0000313" key="2">
    <source>
        <dbReference type="Proteomes" id="UP001341840"/>
    </source>
</evidence>
<accession>A0ABU6RPG5</accession>
<organism evidence="1 2">
    <name type="scientific">Stylosanthes scabra</name>
    <dbReference type="NCBI Taxonomy" id="79078"/>
    <lineage>
        <taxon>Eukaryota</taxon>
        <taxon>Viridiplantae</taxon>
        <taxon>Streptophyta</taxon>
        <taxon>Embryophyta</taxon>
        <taxon>Tracheophyta</taxon>
        <taxon>Spermatophyta</taxon>
        <taxon>Magnoliopsida</taxon>
        <taxon>eudicotyledons</taxon>
        <taxon>Gunneridae</taxon>
        <taxon>Pentapetalae</taxon>
        <taxon>rosids</taxon>
        <taxon>fabids</taxon>
        <taxon>Fabales</taxon>
        <taxon>Fabaceae</taxon>
        <taxon>Papilionoideae</taxon>
        <taxon>50 kb inversion clade</taxon>
        <taxon>dalbergioids sensu lato</taxon>
        <taxon>Dalbergieae</taxon>
        <taxon>Pterocarpus clade</taxon>
        <taxon>Stylosanthes</taxon>
    </lineage>
</organism>
<feature type="non-terminal residue" evidence="1">
    <location>
        <position position="111"/>
    </location>
</feature>
<reference evidence="1 2" key="1">
    <citation type="journal article" date="2023" name="Plants (Basel)">
        <title>Bridging the Gap: Combining Genomics and Transcriptomics Approaches to Understand Stylosanthes scabra, an Orphan Legume from the Brazilian Caatinga.</title>
        <authorList>
            <person name="Ferreira-Neto J.R.C."/>
            <person name="da Silva M.D."/>
            <person name="Binneck E."/>
            <person name="de Melo N.F."/>
            <person name="da Silva R.H."/>
            <person name="de Melo A.L.T.M."/>
            <person name="Pandolfi V."/>
            <person name="Bustamante F.O."/>
            <person name="Brasileiro-Vidal A.C."/>
            <person name="Benko-Iseppon A.M."/>
        </authorList>
    </citation>
    <scope>NUCLEOTIDE SEQUENCE [LARGE SCALE GENOMIC DNA]</scope>
    <source>
        <tissue evidence="1">Leaves</tissue>
    </source>
</reference>
<protein>
    <submittedName>
        <fullName evidence="1">Uncharacterized protein</fullName>
    </submittedName>
</protein>
<keyword evidence="2" id="KW-1185">Reference proteome</keyword>
<gene>
    <name evidence="1" type="ORF">PIB30_069611</name>
</gene>
<evidence type="ECO:0000313" key="1">
    <source>
        <dbReference type="EMBL" id="MED6125558.1"/>
    </source>
</evidence>
<dbReference type="Proteomes" id="UP001341840">
    <property type="component" value="Unassembled WGS sequence"/>
</dbReference>
<comment type="caution">
    <text evidence="1">The sequence shown here is derived from an EMBL/GenBank/DDBJ whole genome shotgun (WGS) entry which is preliminary data.</text>
</comment>
<proteinExistence type="predicted"/>